<dbReference type="AlphaFoldDB" id="A0A426YYQ0"/>
<organism evidence="1 2">
    <name type="scientific">Ensete ventricosum</name>
    <name type="common">Abyssinian banana</name>
    <name type="synonym">Musa ensete</name>
    <dbReference type="NCBI Taxonomy" id="4639"/>
    <lineage>
        <taxon>Eukaryota</taxon>
        <taxon>Viridiplantae</taxon>
        <taxon>Streptophyta</taxon>
        <taxon>Embryophyta</taxon>
        <taxon>Tracheophyta</taxon>
        <taxon>Spermatophyta</taxon>
        <taxon>Magnoliopsida</taxon>
        <taxon>Liliopsida</taxon>
        <taxon>Zingiberales</taxon>
        <taxon>Musaceae</taxon>
        <taxon>Ensete</taxon>
    </lineage>
</organism>
<name>A0A426YYQ0_ENSVE</name>
<comment type="caution">
    <text evidence="1">The sequence shown here is derived from an EMBL/GenBank/DDBJ whole genome shotgun (WGS) entry which is preliminary data.</text>
</comment>
<sequence>MAYLKRELTPTRPGEDGRLDLEGVALRKKDESWPSFGVVGDSIAYCSEGTHVENGGGVGGIQTVAAIDRLWKRRRRRRMCNSGVCRVQPRVPADGRLRCKRRKTTDGIWRAMLYLGRLL</sequence>
<protein>
    <submittedName>
        <fullName evidence="1">Uncharacterized protein</fullName>
    </submittedName>
</protein>
<evidence type="ECO:0000313" key="2">
    <source>
        <dbReference type="Proteomes" id="UP000287651"/>
    </source>
</evidence>
<accession>A0A426YYQ0</accession>
<gene>
    <name evidence="1" type="ORF">B296_00024149</name>
</gene>
<dbReference type="Proteomes" id="UP000287651">
    <property type="component" value="Unassembled WGS sequence"/>
</dbReference>
<proteinExistence type="predicted"/>
<evidence type="ECO:0000313" key="1">
    <source>
        <dbReference type="EMBL" id="RRT56860.1"/>
    </source>
</evidence>
<dbReference type="EMBL" id="AMZH03009435">
    <property type="protein sequence ID" value="RRT56860.1"/>
    <property type="molecule type" value="Genomic_DNA"/>
</dbReference>
<reference evidence="1 2" key="1">
    <citation type="journal article" date="2014" name="Agronomy (Basel)">
        <title>A Draft Genome Sequence for Ensete ventricosum, the Drought-Tolerant Tree Against Hunger.</title>
        <authorList>
            <person name="Harrison J."/>
            <person name="Moore K.A."/>
            <person name="Paszkiewicz K."/>
            <person name="Jones T."/>
            <person name="Grant M."/>
            <person name="Ambacheew D."/>
            <person name="Muzemil S."/>
            <person name="Studholme D.J."/>
        </authorList>
    </citation>
    <scope>NUCLEOTIDE SEQUENCE [LARGE SCALE GENOMIC DNA]</scope>
</reference>